<dbReference type="InterPro" id="IPR033452">
    <property type="entry name" value="GH30_C"/>
</dbReference>
<keyword evidence="2" id="KW-0732">Signal</keyword>
<feature type="domain" description="Glycosyl hydrolase family 30 beta sandwich" evidence="6">
    <location>
        <begin position="396"/>
        <end position="453"/>
    </location>
</feature>
<evidence type="ECO:0000256" key="2">
    <source>
        <dbReference type="ARBA" id="ARBA00022729"/>
    </source>
</evidence>
<evidence type="ECO:0000256" key="1">
    <source>
        <dbReference type="ARBA" id="ARBA00005382"/>
    </source>
</evidence>
<organism evidence="8 9">
    <name type="scientific">Tenacibaculum tangerinum</name>
    <dbReference type="NCBI Taxonomy" id="3038772"/>
    <lineage>
        <taxon>Bacteria</taxon>
        <taxon>Pseudomonadati</taxon>
        <taxon>Bacteroidota</taxon>
        <taxon>Flavobacteriia</taxon>
        <taxon>Flavobacteriales</taxon>
        <taxon>Flavobacteriaceae</taxon>
        <taxon>Tenacibaculum</taxon>
    </lineage>
</organism>
<dbReference type="Gene3D" id="2.60.40.10">
    <property type="entry name" value="Immunoglobulins"/>
    <property type="match status" value="2"/>
</dbReference>
<dbReference type="NCBIfam" id="TIGR04183">
    <property type="entry name" value="Por_Secre_tail"/>
    <property type="match status" value="1"/>
</dbReference>
<dbReference type="SUPFAM" id="SSF51445">
    <property type="entry name" value="(Trans)glycosidases"/>
    <property type="match status" value="1"/>
</dbReference>
<evidence type="ECO:0000259" key="5">
    <source>
        <dbReference type="Pfam" id="PF02055"/>
    </source>
</evidence>
<dbReference type="InterPro" id="IPR017853">
    <property type="entry name" value="GH"/>
</dbReference>
<dbReference type="PANTHER" id="PTHR11069">
    <property type="entry name" value="GLUCOSYLCERAMIDASE"/>
    <property type="match status" value="1"/>
</dbReference>
<dbReference type="InterPro" id="IPR013783">
    <property type="entry name" value="Ig-like_fold"/>
</dbReference>
<sequence>MKKLITLLIIIFLNQTMTPQTVSSWLTLGDESQKLTQQSDVSFVNDDGLGTNVIDLNPNNTYQSLDGFGFMLTQGSAEVLMSLNSTVRTNLLKELYDPSNNAVSIVRISIGASDLSNSVYTYNDTPGDVNMTNFSLAGPDQTYLIPVLKEILSINPNIKILATPWTAPIWMKTNPTWIGDRLDTQYYAAYALYFIKYLDAMKAQGIDIWAITPQNEPLNTNNEPSMFMSENEQINLINNHLGPAIVNAGYNTKIIAYDHNCDNPRYPTKVLNSSPYVDGAAFHLYDRRAQISAMSQVKEDTGKNVYFTEQYTGANGSFGGDLNWHLKNVVIGSTRNWSKTVIEWNLATDTEYGPRTPGGCDDCLGAITVGNDGVSFTRNVSYYIISHISKFVQPNAERIESNITDIQNVAFLNPDNTISLITLNDSGGSSSFRVRIGGKSFSYTLPNGAVASFKWSIDGTPVGNNAPLVALTSPSNGASFTPSSDILLSADASDSDGSVTQVNFYEGTTLLGSDTTSPYSYTWSNVAQGNYTITAEAVDNEGATTVSNPISISVQDATSNNPPTVALTSPTNGSSFVAGSNINVTADASDSDGTITQVNFYSGTNLLGSDTTSPYSFTWNNVSEGNYTLTAEAIDNNGATTVSNSASITVQNTTGQGPAMYVSNVTLGTSNGKNKKGTAQVLVLDENGNTVSSATVTGTFSGDYSQTVTGNTGPGGIVNFSTSSTTGDPISFTFCVDNITHQSLTYNSSLNTITCNSYSSVSGKAASQDTILTDTTYSIYKNSRNELILKSPFKDSVEVNIFSILGKKVKTLNYDKGIGEFIVNTTGLSNGIYIVNINSDREVVSKKVLINN</sequence>
<dbReference type="Gene3D" id="3.20.20.80">
    <property type="entry name" value="Glycosidases"/>
    <property type="match status" value="1"/>
</dbReference>
<name>A0ABY8L9V5_9FLAO</name>
<reference evidence="8 9" key="1">
    <citation type="submission" date="2023-04" db="EMBL/GenBank/DDBJ databases">
        <title>Tenacibaculum tangerinum sp. nov., isolated from sea tidal flat of South Korea.</title>
        <authorList>
            <person name="Lee S.H."/>
            <person name="Kim J.-J."/>
        </authorList>
    </citation>
    <scope>NUCLEOTIDE SEQUENCE [LARGE SCALE GENOMIC DNA]</scope>
    <source>
        <strain evidence="8 9">GRR-S3-23</strain>
    </source>
</reference>
<keyword evidence="3 4" id="KW-0378">Hydrolase</keyword>
<evidence type="ECO:0000256" key="4">
    <source>
        <dbReference type="RuleBase" id="RU361188"/>
    </source>
</evidence>
<evidence type="ECO:0000313" key="9">
    <source>
        <dbReference type="Proteomes" id="UP001232001"/>
    </source>
</evidence>
<keyword evidence="9" id="KW-1185">Reference proteome</keyword>
<dbReference type="Pfam" id="PF18962">
    <property type="entry name" value="Por_Secre_tail"/>
    <property type="match status" value="1"/>
</dbReference>
<proteinExistence type="inferred from homology"/>
<dbReference type="InterPro" id="IPR001139">
    <property type="entry name" value="Glyco_hydro_30"/>
</dbReference>
<dbReference type="InterPro" id="IPR013780">
    <property type="entry name" value="Glyco_hydro_b"/>
</dbReference>
<dbReference type="PANTHER" id="PTHR11069:SF23">
    <property type="entry name" value="LYSOSOMAL ACID GLUCOSYLCERAMIDASE"/>
    <property type="match status" value="1"/>
</dbReference>
<evidence type="ECO:0000256" key="3">
    <source>
        <dbReference type="ARBA" id="ARBA00022801"/>
    </source>
</evidence>
<keyword evidence="4" id="KW-0326">Glycosidase</keyword>
<feature type="domain" description="Glycosyl hydrolase family 30 TIM-barrel" evidence="5">
    <location>
        <begin position="66"/>
        <end position="392"/>
    </location>
</feature>
<dbReference type="PRINTS" id="PR00843">
    <property type="entry name" value="GLHYDRLASE30"/>
</dbReference>
<dbReference type="Pfam" id="PF17189">
    <property type="entry name" value="Glyco_hydro_30C"/>
    <property type="match status" value="1"/>
</dbReference>
<accession>A0ABY8L9V5</accession>
<dbReference type="InterPro" id="IPR026444">
    <property type="entry name" value="Secre_tail"/>
</dbReference>
<dbReference type="EMBL" id="CP122539">
    <property type="protein sequence ID" value="WGH76933.1"/>
    <property type="molecule type" value="Genomic_DNA"/>
</dbReference>
<feature type="domain" description="Secretion system C-terminal sorting" evidence="7">
    <location>
        <begin position="791"/>
        <end position="850"/>
    </location>
</feature>
<comment type="similarity">
    <text evidence="1 4">Belongs to the glycosyl hydrolase 30 family.</text>
</comment>
<evidence type="ECO:0000313" key="8">
    <source>
        <dbReference type="EMBL" id="WGH76933.1"/>
    </source>
</evidence>
<evidence type="ECO:0000259" key="6">
    <source>
        <dbReference type="Pfam" id="PF17189"/>
    </source>
</evidence>
<gene>
    <name evidence="8" type="ORF">P8625_07260</name>
</gene>
<dbReference type="InterPro" id="IPR033453">
    <property type="entry name" value="Glyco_hydro_30_TIM-barrel"/>
</dbReference>
<dbReference type="Pfam" id="PF02055">
    <property type="entry name" value="Glyco_hydro_30"/>
    <property type="match status" value="1"/>
</dbReference>
<dbReference type="Gene3D" id="2.60.40.1180">
    <property type="entry name" value="Golgi alpha-mannosidase II"/>
    <property type="match status" value="1"/>
</dbReference>
<evidence type="ECO:0000259" key="7">
    <source>
        <dbReference type="Pfam" id="PF18962"/>
    </source>
</evidence>
<dbReference type="RefSeq" id="WP_279652791.1">
    <property type="nucleotide sequence ID" value="NZ_CP122539.1"/>
</dbReference>
<dbReference type="Proteomes" id="UP001232001">
    <property type="component" value="Chromosome"/>
</dbReference>
<dbReference type="Pfam" id="PF17957">
    <property type="entry name" value="Big_7"/>
    <property type="match status" value="2"/>
</dbReference>
<protein>
    <submittedName>
        <fullName evidence="8">Ig-like domain-containing protein</fullName>
    </submittedName>
</protein>